<dbReference type="EMBL" id="JAPFFK010000006">
    <property type="protein sequence ID" value="KAJ6760213.1"/>
    <property type="molecule type" value="Genomic_DNA"/>
</dbReference>
<keyword evidence="2" id="KW-1185">Reference proteome</keyword>
<evidence type="ECO:0000313" key="2">
    <source>
        <dbReference type="Proteomes" id="UP001151532"/>
    </source>
</evidence>
<sequence length="103" mass="11619">MAMVSRSSPYNDWSLIDMRIQDSDTSSETRWEGDGGATGTTWYSEGGFPLFSHGAATTCDWLSRTLGVITTWISDEGQNLVWLTLLRLYCNLDMHSLWVVHLV</sequence>
<comment type="caution">
    <text evidence="1">The sequence shown here is derived from an EMBL/GenBank/DDBJ whole genome shotgun (WGS) entry which is preliminary data.</text>
</comment>
<accession>A0A9Q1A6L5</accession>
<dbReference type="Proteomes" id="UP001151532">
    <property type="component" value="Chromosome 15Z"/>
</dbReference>
<dbReference type="AlphaFoldDB" id="A0A9Q1A6L5"/>
<reference evidence="1" key="2">
    <citation type="journal article" date="2023" name="Int. J. Mol. Sci.">
        <title>De Novo Assembly and Annotation of 11 Diverse Shrub Willow (Salix) Genomes Reveals Novel Gene Organization in Sex-Linked Regions.</title>
        <authorList>
            <person name="Hyden B."/>
            <person name="Feng K."/>
            <person name="Yates T.B."/>
            <person name="Jawdy S."/>
            <person name="Cereghino C."/>
            <person name="Smart L.B."/>
            <person name="Muchero W."/>
        </authorList>
    </citation>
    <scope>NUCLEOTIDE SEQUENCE</scope>
    <source>
        <tissue evidence="1">Shoot tip</tissue>
    </source>
</reference>
<proteinExistence type="predicted"/>
<name>A0A9Q1A6L5_SALPP</name>
<reference evidence="1" key="1">
    <citation type="submission" date="2022-11" db="EMBL/GenBank/DDBJ databases">
        <authorList>
            <person name="Hyden B.L."/>
            <person name="Feng K."/>
            <person name="Yates T."/>
            <person name="Jawdy S."/>
            <person name="Smart L.B."/>
            <person name="Muchero W."/>
        </authorList>
    </citation>
    <scope>NUCLEOTIDE SEQUENCE</scope>
    <source>
        <tissue evidence="1">Shoot tip</tissue>
    </source>
</reference>
<gene>
    <name evidence="1" type="ORF">OIU79_025142</name>
</gene>
<protein>
    <submittedName>
        <fullName evidence="1">Uncharacterized protein</fullName>
    </submittedName>
</protein>
<organism evidence="1 2">
    <name type="scientific">Salix purpurea</name>
    <name type="common">Purple osier willow</name>
    <dbReference type="NCBI Taxonomy" id="77065"/>
    <lineage>
        <taxon>Eukaryota</taxon>
        <taxon>Viridiplantae</taxon>
        <taxon>Streptophyta</taxon>
        <taxon>Embryophyta</taxon>
        <taxon>Tracheophyta</taxon>
        <taxon>Spermatophyta</taxon>
        <taxon>Magnoliopsida</taxon>
        <taxon>eudicotyledons</taxon>
        <taxon>Gunneridae</taxon>
        <taxon>Pentapetalae</taxon>
        <taxon>rosids</taxon>
        <taxon>fabids</taxon>
        <taxon>Malpighiales</taxon>
        <taxon>Salicaceae</taxon>
        <taxon>Saliceae</taxon>
        <taxon>Salix</taxon>
    </lineage>
</organism>
<evidence type="ECO:0000313" key="1">
    <source>
        <dbReference type="EMBL" id="KAJ6760213.1"/>
    </source>
</evidence>